<keyword evidence="4" id="KW-0238">DNA-binding</keyword>
<dbReference type="Proteomes" id="UP000196027">
    <property type="component" value="Chromosome"/>
</dbReference>
<accession>A0A1Y0IG11</accession>
<dbReference type="Pfam" id="PF00392">
    <property type="entry name" value="GntR"/>
    <property type="match status" value="1"/>
</dbReference>
<dbReference type="InterPro" id="IPR051446">
    <property type="entry name" value="HTH_trans_reg/aminotransferase"/>
</dbReference>
<dbReference type="GO" id="GO:0003677">
    <property type="term" value="F:DNA binding"/>
    <property type="evidence" value="ECO:0007669"/>
    <property type="project" value="UniProtKB-KW"/>
</dbReference>
<dbReference type="KEGG" id="ome:OLMES_5472"/>
<dbReference type="InterPro" id="IPR000524">
    <property type="entry name" value="Tscrpt_reg_HTH_GntR"/>
</dbReference>
<evidence type="ECO:0000313" key="8">
    <source>
        <dbReference type="Proteomes" id="UP000196027"/>
    </source>
</evidence>
<evidence type="ECO:0000256" key="3">
    <source>
        <dbReference type="ARBA" id="ARBA00023015"/>
    </source>
</evidence>
<dbReference type="InterPro" id="IPR004839">
    <property type="entry name" value="Aminotransferase_I/II_large"/>
</dbReference>
<dbReference type="PANTHER" id="PTHR46577">
    <property type="entry name" value="HTH-TYPE TRANSCRIPTIONAL REGULATORY PROTEIN GABR"/>
    <property type="match status" value="1"/>
</dbReference>
<dbReference type="InterPro" id="IPR036390">
    <property type="entry name" value="WH_DNA-bd_sf"/>
</dbReference>
<organism evidence="7 8">
    <name type="scientific">Oleiphilus messinensis</name>
    <dbReference type="NCBI Taxonomy" id="141451"/>
    <lineage>
        <taxon>Bacteria</taxon>
        <taxon>Pseudomonadati</taxon>
        <taxon>Pseudomonadota</taxon>
        <taxon>Gammaproteobacteria</taxon>
        <taxon>Oceanospirillales</taxon>
        <taxon>Oleiphilaceae</taxon>
        <taxon>Oleiphilus</taxon>
    </lineage>
</organism>
<dbReference type="GO" id="GO:0030170">
    <property type="term" value="F:pyridoxal phosphate binding"/>
    <property type="evidence" value="ECO:0007669"/>
    <property type="project" value="InterPro"/>
</dbReference>
<dbReference type="Gene3D" id="1.10.10.10">
    <property type="entry name" value="Winged helix-like DNA-binding domain superfamily/Winged helix DNA-binding domain"/>
    <property type="match status" value="1"/>
</dbReference>
<keyword evidence="5" id="KW-0804">Transcription</keyword>
<dbReference type="SUPFAM" id="SSF53383">
    <property type="entry name" value="PLP-dependent transferases"/>
    <property type="match status" value="1"/>
</dbReference>
<dbReference type="Pfam" id="PF00155">
    <property type="entry name" value="Aminotran_1_2"/>
    <property type="match status" value="1"/>
</dbReference>
<dbReference type="SUPFAM" id="SSF46785">
    <property type="entry name" value="Winged helix' DNA-binding domain"/>
    <property type="match status" value="1"/>
</dbReference>
<dbReference type="Gene3D" id="3.90.1150.10">
    <property type="entry name" value="Aspartate Aminotransferase, domain 1"/>
    <property type="match status" value="1"/>
</dbReference>
<dbReference type="RefSeq" id="WP_087464125.1">
    <property type="nucleotide sequence ID" value="NZ_CP021425.1"/>
</dbReference>
<dbReference type="InterPro" id="IPR015421">
    <property type="entry name" value="PyrdxlP-dep_Trfase_major"/>
</dbReference>
<proteinExistence type="inferred from homology"/>
<evidence type="ECO:0000256" key="1">
    <source>
        <dbReference type="ARBA" id="ARBA00005384"/>
    </source>
</evidence>
<evidence type="ECO:0000259" key="6">
    <source>
        <dbReference type="PROSITE" id="PS50949"/>
    </source>
</evidence>
<dbReference type="OrthoDB" id="9804020at2"/>
<sequence length="474" mass="52508">MKDLPLYEQIADQMHEQIRNGVYRSGDKLPSVRSHGKTLNVSISTMLTAYGLLEDRGLVEVKPKSGYFVKAHRTQTLPEPKFVTETVSPTQVTSLQRVMEVLKASADPGNISFGAAVPAADFPALTHLKSLFAQKARQGTFMGVGYDSVHGNQPLRREVAKKAVEGGVYIAPEEVVLTSGCQGGIALCLRTLTQPGDIIAIESPCYYGMLQLVEALQLKAIEIPSDASTGMSVEALKLALEQWPIKAIVCIPNYNNPVGALMPDDHKQALLELANYYDLPVIEDDIYGDLGYQSRRPRTVKSYDTQGRVLLCSSVSKTLDPQLGIGWILPGRYLQQLQYERFINSVFSLRLQQQAVAEMLAHGGYDRHLRTASEAYKQRRDHLLDLVARHFPKGTRISTPLGGFVTWIQLPLHIDATRLYLSALAKGIVIAPGELFSTNPSKFRHSFRVSYAEPWTPEREKAIATLAHLVAQEQ</sequence>
<dbReference type="Gene3D" id="3.40.640.10">
    <property type="entry name" value="Type I PLP-dependent aspartate aminotransferase-like (Major domain)"/>
    <property type="match status" value="1"/>
</dbReference>
<protein>
    <submittedName>
        <fullName evidence="7">GntR family transcriptional regulator</fullName>
    </submittedName>
</protein>
<dbReference type="GO" id="GO:0003700">
    <property type="term" value="F:DNA-binding transcription factor activity"/>
    <property type="evidence" value="ECO:0007669"/>
    <property type="project" value="InterPro"/>
</dbReference>
<comment type="similarity">
    <text evidence="1">In the C-terminal section; belongs to the class-I pyridoxal-phosphate-dependent aminotransferase family.</text>
</comment>
<keyword evidence="3" id="KW-0805">Transcription regulation</keyword>
<dbReference type="PANTHER" id="PTHR46577:SF2">
    <property type="entry name" value="TRANSCRIPTIONAL REGULATORY PROTEIN"/>
    <property type="match status" value="1"/>
</dbReference>
<evidence type="ECO:0000313" key="7">
    <source>
        <dbReference type="EMBL" id="ARU59452.1"/>
    </source>
</evidence>
<evidence type="ECO:0000256" key="2">
    <source>
        <dbReference type="ARBA" id="ARBA00022898"/>
    </source>
</evidence>
<keyword evidence="8" id="KW-1185">Reference proteome</keyword>
<dbReference type="InterPro" id="IPR015424">
    <property type="entry name" value="PyrdxlP-dep_Trfase"/>
</dbReference>
<reference evidence="7 8" key="1">
    <citation type="submission" date="2017-05" db="EMBL/GenBank/DDBJ databases">
        <title>Genomic insights into alkan degradation activity of Oleiphilus messinensis.</title>
        <authorList>
            <person name="Kozyavkin S.A."/>
            <person name="Slesarev A.I."/>
            <person name="Golyshin P.N."/>
            <person name="Korzhenkov A."/>
            <person name="Golyshina O.N."/>
            <person name="Toshchakov S.V."/>
        </authorList>
    </citation>
    <scope>NUCLEOTIDE SEQUENCE [LARGE SCALE GENOMIC DNA]</scope>
    <source>
        <strain evidence="7 8">ME102</strain>
    </source>
</reference>
<dbReference type="CDD" id="cd07377">
    <property type="entry name" value="WHTH_GntR"/>
    <property type="match status" value="1"/>
</dbReference>
<evidence type="ECO:0000256" key="4">
    <source>
        <dbReference type="ARBA" id="ARBA00023125"/>
    </source>
</evidence>
<name>A0A1Y0IG11_9GAMM</name>
<dbReference type="InterPro" id="IPR015422">
    <property type="entry name" value="PyrdxlP-dep_Trfase_small"/>
</dbReference>
<feature type="domain" description="HTH gntR-type" evidence="6">
    <location>
        <begin position="4"/>
        <end position="72"/>
    </location>
</feature>
<keyword evidence="2" id="KW-0663">Pyridoxal phosphate</keyword>
<gene>
    <name evidence="7" type="ORF">OLMES_5472</name>
</gene>
<dbReference type="EMBL" id="CP021425">
    <property type="protein sequence ID" value="ARU59452.1"/>
    <property type="molecule type" value="Genomic_DNA"/>
</dbReference>
<dbReference type="SMART" id="SM00345">
    <property type="entry name" value="HTH_GNTR"/>
    <property type="match status" value="1"/>
</dbReference>
<dbReference type="InterPro" id="IPR036388">
    <property type="entry name" value="WH-like_DNA-bd_sf"/>
</dbReference>
<dbReference type="PROSITE" id="PS50949">
    <property type="entry name" value="HTH_GNTR"/>
    <property type="match status" value="1"/>
</dbReference>
<dbReference type="AlphaFoldDB" id="A0A1Y0IG11"/>
<dbReference type="CDD" id="cd00609">
    <property type="entry name" value="AAT_like"/>
    <property type="match status" value="1"/>
</dbReference>
<evidence type="ECO:0000256" key="5">
    <source>
        <dbReference type="ARBA" id="ARBA00023163"/>
    </source>
</evidence>